<name>A0AAW1TK42_9CHLO</name>
<gene>
    <name evidence="1" type="ORF">WJX84_004202</name>
</gene>
<evidence type="ECO:0008006" key="3">
    <source>
        <dbReference type="Google" id="ProtNLM"/>
    </source>
</evidence>
<proteinExistence type="predicted"/>
<dbReference type="Proteomes" id="UP001485043">
    <property type="component" value="Unassembled WGS sequence"/>
</dbReference>
<comment type="caution">
    <text evidence="1">The sequence shown here is derived from an EMBL/GenBank/DDBJ whole genome shotgun (WGS) entry which is preliminary data.</text>
</comment>
<evidence type="ECO:0000313" key="1">
    <source>
        <dbReference type="EMBL" id="KAK9868546.1"/>
    </source>
</evidence>
<sequence>MSFVRRLSPTALRNIRSRSAGPKESFWADGKHEPTGYLFNETPPPPGQSRKWESWEAPWYLCFGSSFLLLAVGLPSRPDTSMVSWAHKQAEQELAEEFAD</sequence>
<dbReference type="AlphaFoldDB" id="A0AAW1TK42"/>
<dbReference type="EMBL" id="JALJOV010000023">
    <property type="protein sequence ID" value="KAK9868546.1"/>
    <property type="molecule type" value="Genomic_DNA"/>
</dbReference>
<protein>
    <recommendedName>
        <fullName evidence="3">Complex I-ESSS</fullName>
    </recommendedName>
</protein>
<evidence type="ECO:0000313" key="2">
    <source>
        <dbReference type="Proteomes" id="UP001485043"/>
    </source>
</evidence>
<dbReference type="PANTHER" id="PTHR40637:SF1">
    <property type="entry name" value="ESSS SUBUNIT OF NADH:UBIQUINONE OXIDOREDUCTASE (COMPLEX I) PROTEIN"/>
    <property type="match status" value="1"/>
</dbReference>
<keyword evidence="2" id="KW-1185">Reference proteome</keyword>
<dbReference type="PANTHER" id="PTHR40637">
    <property type="entry name" value="ESSS SUBUNIT OF NADH:UBIQUINONE OXIDOREDUCTASE (COMPLEX I) PROTEIN"/>
    <property type="match status" value="1"/>
</dbReference>
<reference evidence="1 2" key="1">
    <citation type="journal article" date="2024" name="Nat. Commun.">
        <title>Phylogenomics reveals the evolutionary origins of lichenization in chlorophyte algae.</title>
        <authorList>
            <person name="Puginier C."/>
            <person name="Libourel C."/>
            <person name="Otte J."/>
            <person name="Skaloud P."/>
            <person name="Haon M."/>
            <person name="Grisel S."/>
            <person name="Petersen M."/>
            <person name="Berrin J.G."/>
            <person name="Delaux P.M."/>
            <person name="Dal Grande F."/>
            <person name="Keller J."/>
        </authorList>
    </citation>
    <scope>NUCLEOTIDE SEQUENCE [LARGE SCALE GENOMIC DNA]</scope>
    <source>
        <strain evidence="1 2">SAG 2523</strain>
    </source>
</reference>
<accession>A0AAW1TK42</accession>
<organism evidence="1 2">
    <name type="scientific">Apatococcus fuscideae</name>
    <dbReference type="NCBI Taxonomy" id="2026836"/>
    <lineage>
        <taxon>Eukaryota</taxon>
        <taxon>Viridiplantae</taxon>
        <taxon>Chlorophyta</taxon>
        <taxon>core chlorophytes</taxon>
        <taxon>Trebouxiophyceae</taxon>
        <taxon>Chlorellales</taxon>
        <taxon>Chlorellaceae</taxon>
        <taxon>Apatococcus</taxon>
    </lineage>
</organism>